<keyword evidence="3" id="KW-1185">Reference proteome</keyword>
<dbReference type="PANTHER" id="PTHR43433:SF5">
    <property type="entry name" value="AB HYDROLASE-1 DOMAIN-CONTAINING PROTEIN"/>
    <property type="match status" value="1"/>
</dbReference>
<dbReference type="Proteomes" id="UP000281647">
    <property type="component" value="Unassembled WGS sequence"/>
</dbReference>
<reference evidence="2 3" key="1">
    <citation type="submission" date="2018-11" db="EMBL/GenBank/DDBJ databases">
        <title>Pseudaminobacter arsenicus sp. nov., an arsenic-resistant bacterium isolated from arsenic-rich aquifers.</title>
        <authorList>
            <person name="Mu Y."/>
        </authorList>
    </citation>
    <scope>NUCLEOTIDE SEQUENCE [LARGE SCALE GENOMIC DNA]</scope>
    <source>
        <strain evidence="2 3">CB3</strain>
    </source>
</reference>
<accession>A0A432V9J3</accession>
<proteinExistence type="predicted"/>
<evidence type="ECO:0000259" key="1">
    <source>
        <dbReference type="Pfam" id="PF00561"/>
    </source>
</evidence>
<dbReference type="InterPro" id="IPR050471">
    <property type="entry name" value="AB_hydrolase"/>
</dbReference>
<dbReference type="GO" id="GO:0004806">
    <property type="term" value="F:triacylglycerol lipase activity"/>
    <property type="evidence" value="ECO:0007669"/>
    <property type="project" value="TreeGrafter"/>
</dbReference>
<gene>
    <name evidence="2" type="ORF">EET67_06300</name>
</gene>
<dbReference type="InterPro" id="IPR000073">
    <property type="entry name" value="AB_hydrolase_1"/>
</dbReference>
<dbReference type="InterPro" id="IPR029058">
    <property type="entry name" value="AB_hydrolase_fold"/>
</dbReference>
<organism evidence="2 3">
    <name type="scientific">Borborobacter arsenicus</name>
    <dbReference type="NCBI Taxonomy" id="1851146"/>
    <lineage>
        <taxon>Bacteria</taxon>
        <taxon>Pseudomonadati</taxon>
        <taxon>Pseudomonadota</taxon>
        <taxon>Alphaproteobacteria</taxon>
        <taxon>Hyphomicrobiales</taxon>
        <taxon>Phyllobacteriaceae</taxon>
        <taxon>Borborobacter</taxon>
    </lineage>
</organism>
<dbReference type="EMBL" id="RKST01000005">
    <property type="protein sequence ID" value="RUM98795.1"/>
    <property type="molecule type" value="Genomic_DNA"/>
</dbReference>
<evidence type="ECO:0000313" key="2">
    <source>
        <dbReference type="EMBL" id="RUM98795.1"/>
    </source>
</evidence>
<keyword evidence="2" id="KW-0378">Hydrolase</keyword>
<evidence type="ECO:0000313" key="3">
    <source>
        <dbReference type="Proteomes" id="UP000281647"/>
    </source>
</evidence>
<dbReference type="AlphaFoldDB" id="A0A432V9J3"/>
<feature type="domain" description="AB hydrolase-1" evidence="1">
    <location>
        <begin position="47"/>
        <end position="148"/>
    </location>
</feature>
<protein>
    <submittedName>
        <fullName evidence="2">Alpha/beta hydrolase</fullName>
    </submittedName>
</protein>
<comment type="caution">
    <text evidence="2">The sequence shown here is derived from an EMBL/GenBank/DDBJ whole genome shotgun (WGS) entry which is preliminary data.</text>
</comment>
<sequence length="277" mass="29669">MERQPGFVRVFAAPASDRNSIVTQFFTHEGFDLAFEDRMPGSGRAEPILLIHGFASSHIVNWVSPGWVKTLTEAGYRAIAFDNRGHGLSSKSYDPADYTAEKMAGDAAALLDHLGIARAHVMGYSMGARIAAFMALVTPEKVATLVFGGLGYGMVDGVGDWDPIAEALLAPEADKITHRRGKSFRAFADLTRSDRKALAACISTSRGLLTEAEVGRIMQPTLVAVGTTDDIAGAAAPLADIMPNAESFDIEGRDHMLAVGDGTFKKRVLEFLADNPI</sequence>
<dbReference type="Gene3D" id="3.40.50.1820">
    <property type="entry name" value="alpha/beta hydrolase"/>
    <property type="match status" value="1"/>
</dbReference>
<dbReference type="OrthoDB" id="9804723at2"/>
<dbReference type="GO" id="GO:0046503">
    <property type="term" value="P:glycerolipid catabolic process"/>
    <property type="evidence" value="ECO:0007669"/>
    <property type="project" value="TreeGrafter"/>
</dbReference>
<dbReference type="SUPFAM" id="SSF53474">
    <property type="entry name" value="alpha/beta-Hydrolases"/>
    <property type="match status" value="1"/>
</dbReference>
<name>A0A432V9J3_9HYPH</name>
<dbReference type="PANTHER" id="PTHR43433">
    <property type="entry name" value="HYDROLASE, ALPHA/BETA FOLD FAMILY PROTEIN"/>
    <property type="match status" value="1"/>
</dbReference>
<dbReference type="Pfam" id="PF00561">
    <property type="entry name" value="Abhydrolase_1"/>
    <property type="match status" value="1"/>
</dbReference>